<dbReference type="InterPro" id="IPR010980">
    <property type="entry name" value="Cyt_c/b562"/>
</dbReference>
<proteinExistence type="predicted"/>
<dbReference type="SUPFAM" id="SSF47175">
    <property type="entry name" value="Cytochromes"/>
    <property type="match status" value="1"/>
</dbReference>
<evidence type="ECO:0008006" key="2">
    <source>
        <dbReference type="Google" id="ProtNLM"/>
    </source>
</evidence>
<gene>
    <name evidence="1" type="ORF">MNB_SV-9-439</name>
</gene>
<dbReference type="AlphaFoldDB" id="A0A1W1BTE0"/>
<dbReference type="GO" id="GO:0005506">
    <property type="term" value="F:iron ion binding"/>
    <property type="evidence" value="ECO:0007669"/>
    <property type="project" value="InterPro"/>
</dbReference>
<dbReference type="GO" id="GO:0022900">
    <property type="term" value="P:electron transport chain"/>
    <property type="evidence" value="ECO:0007669"/>
    <property type="project" value="InterPro"/>
</dbReference>
<name>A0A1W1BTE0_9ZZZZ</name>
<protein>
    <recommendedName>
        <fullName evidence="2">Cytochrome C</fullName>
    </recommendedName>
</protein>
<dbReference type="GO" id="GO:0020037">
    <property type="term" value="F:heme binding"/>
    <property type="evidence" value="ECO:0007669"/>
    <property type="project" value="InterPro"/>
</dbReference>
<reference evidence="1" key="1">
    <citation type="submission" date="2016-10" db="EMBL/GenBank/DDBJ databases">
        <authorList>
            <person name="de Groot N.N."/>
        </authorList>
    </citation>
    <scope>NUCLEOTIDE SEQUENCE</scope>
</reference>
<dbReference type="EMBL" id="FPHG01000031">
    <property type="protein sequence ID" value="SFV56722.1"/>
    <property type="molecule type" value="Genomic_DNA"/>
</dbReference>
<dbReference type="GO" id="GO:0009055">
    <property type="term" value="F:electron transfer activity"/>
    <property type="evidence" value="ECO:0007669"/>
    <property type="project" value="InterPro"/>
</dbReference>
<evidence type="ECO:0000313" key="1">
    <source>
        <dbReference type="EMBL" id="SFV56722.1"/>
    </source>
</evidence>
<organism evidence="1">
    <name type="scientific">hydrothermal vent metagenome</name>
    <dbReference type="NCBI Taxonomy" id="652676"/>
    <lineage>
        <taxon>unclassified sequences</taxon>
        <taxon>metagenomes</taxon>
        <taxon>ecological metagenomes</taxon>
    </lineage>
</organism>
<accession>A0A1W1BTE0</accession>
<sequence>MKKSIIAIAIVGTMVNAKPYTQQDRIVDMQTMASAMQDIQNGFFYNNYDMIKEGSAKLSDTILKIEPPLEELEEKDVMTRYTNNKVQITNKIRKKINKKTQDILERFKAGDAVQAIQAYTKITKECMNCHTQLRKW</sequence>
<dbReference type="Gene3D" id="1.20.120.10">
    <property type="entry name" value="Cytochrome c/b562"/>
    <property type="match status" value="1"/>
</dbReference>